<evidence type="ECO:0000256" key="1">
    <source>
        <dbReference type="SAM" id="MobiDB-lite"/>
    </source>
</evidence>
<evidence type="ECO:0000313" key="3">
    <source>
        <dbReference type="EMBL" id="TLH64344.1"/>
    </source>
</evidence>
<comment type="caution">
    <text evidence="3">The sequence shown here is derived from an EMBL/GenBank/DDBJ whole genome shotgun (WGS) entry which is preliminary data.</text>
</comment>
<keyword evidence="2" id="KW-1133">Transmembrane helix</keyword>
<protein>
    <submittedName>
        <fullName evidence="3">Uncharacterized protein</fullName>
    </submittedName>
</protein>
<dbReference type="SUPFAM" id="SSF81995">
    <property type="entry name" value="beta-sandwich domain of Sec23/24"/>
    <property type="match status" value="1"/>
</dbReference>
<keyword evidence="4" id="KW-1185">Reference proteome</keyword>
<reference evidence="3 4" key="1">
    <citation type="submission" date="2018-01" db="EMBL/GenBank/DDBJ databases">
        <title>Comparative genomics of Mycobacterium mucogenicum and Mycobacterium neoaurum clade members emphasizing tRNA and non-coding RNA.</title>
        <authorList>
            <person name="Behra P.R.K."/>
            <person name="Pettersson B.M.F."/>
            <person name="Das S."/>
            <person name="Dasgupta S."/>
            <person name="Kirsebom L.A."/>
        </authorList>
    </citation>
    <scope>NUCLEOTIDE SEQUENCE [LARGE SCALE GENOMIC DNA]</scope>
    <source>
        <strain evidence="3 4">DSM 45104</strain>
    </source>
</reference>
<feature type="transmembrane region" description="Helical" evidence="2">
    <location>
        <begin position="57"/>
        <end position="79"/>
    </location>
</feature>
<accession>A0AA94RA73</accession>
<sequence>MTVSEPPIDYPDDEPGNGPAPGQNPPQYPQYPPQYPQYPPQYPQYGYPAPNVPNPNAISVGGVIGGVFMFPVLNFVIGFGTVMLADQGKVLLAFGAALLALVAFGGGFALWKTGSPVPKGLGLGLMIGWALTSILTVGYCTGLNPTMYT</sequence>
<gene>
    <name evidence="3" type="ORF">C1S79_19850</name>
</gene>
<evidence type="ECO:0000256" key="2">
    <source>
        <dbReference type="SAM" id="Phobius"/>
    </source>
</evidence>
<keyword evidence="2" id="KW-0812">Transmembrane</keyword>
<feature type="region of interest" description="Disordered" evidence="1">
    <location>
        <begin position="1"/>
        <end position="33"/>
    </location>
</feature>
<dbReference type="Proteomes" id="UP000309984">
    <property type="component" value="Unassembled WGS sequence"/>
</dbReference>
<feature type="transmembrane region" description="Helical" evidence="2">
    <location>
        <begin position="123"/>
        <end position="143"/>
    </location>
</feature>
<dbReference type="AlphaFoldDB" id="A0AA94RA73"/>
<dbReference type="EMBL" id="POTM01000048">
    <property type="protein sequence ID" value="TLH64344.1"/>
    <property type="molecule type" value="Genomic_DNA"/>
</dbReference>
<proteinExistence type="predicted"/>
<feature type="transmembrane region" description="Helical" evidence="2">
    <location>
        <begin position="91"/>
        <end position="111"/>
    </location>
</feature>
<name>A0AA94RA73_9MYCO</name>
<evidence type="ECO:0000313" key="4">
    <source>
        <dbReference type="Proteomes" id="UP000309984"/>
    </source>
</evidence>
<keyword evidence="2" id="KW-0472">Membrane</keyword>
<feature type="compositionally biased region" description="Pro residues" evidence="1">
    <location>
        <begin position="22"/>
        <end position="33"/>
    </location>
</feature>
<organism evidence="3 4">
    <name type="scientific">Mycolicibacterium phocaicum</name>
    <dbReference type="NCBI Taxonomy" id="319706"/>
    <lineage>
        <taxon>Bacteria</taxon>
        <taxon>Bacillati</taxon>
        <taxon>Actinomycetota</taxon>
        <taxon>Actinomycetes</taxon>
        <taxon>Mycobacteriales</taxon>
        <taxon>Mycobacteriaceae</taxon>
        <taxon>Mycolicibacterium</taxon>
    </lineage>
</organism>